<feature type="binding site" evidence="1">
    <location>
        <position position="199"/>
    </location>
    <ligand>
        <name>[2Fe-2S] cluster</name>
        <dbReference type="ChEBI" id="CHEBI:190135"/>
    </ligand>
</feature>
<dbReference type="SUPFAM" id="SSF52343">
    <property type="entry name" value="Ferredoxin reductase-like, C-terminal NADP-linked domain"/>
    <property type="match status" value="1"/>
</dbReference>
<dbReference type="GO" id="GO:0050660">
    <property type="term" value="F:flavin adenine dinucleotide binding"/>
    <property type="evidence" value="ECO:0007669"/>
    <property type="project" value="InterPro"/>
</dbReference>
<accession>A0A7C5SZ62</accession>
<keyword evidence="1" id="KW-0411">Iron-sulfur</keyword>
<feature type="binding site" evidence="1">
    <location>
        <position position="211"/>
    </location>
    <ligand>
        <name>[2Fe-2S] cluster</name>
        <dbReference type="ChEBI" id="CHEBI:190135"/>
    </ligand>
</feature>
<dbReference type="InterPro" id="IPR017938">
    <property type="entry name" value="Riboflavin_synthase-like_b-brl"/>
</dbReference>
<evidence type="ECO:0000313" key="3">
    <source>
        <dbReference type="EMBL" id="HHO74069.1"/>
    </source>
</evidence>
<keyword evidence="1" id="KW-0479">Metal-binding</keyword>
<organism evidence="3">
    <name type="scientific">Thermocrinis ruber</name>
    <dbReference type="NCBI Taxonomy" id="75906"/>
    <lineage>
        <taxon>Bacteria</taxon>
        <taxon>Pseudomonadati</taxon>
        <taxon>Aquificota</taxon>
        <taxon>Aquificia</taxon>
        <taxon>Aquificales</taxon>
        <taxon>Aquificaceae</taxon>
        <taxon>Thermocrinis</taxon>
    </lineage>
</organism>
<proteinExistence type="predicted"/>
<dbReference type="SUPFAM" id="SSF63380">
    <property type="entry name" value="Riboflavin synthase domain-like"/>
    <property type="match status" value="1"/>
</dbReference>
<dbReference type="GO" id="GO:0051537">
    <property type="term" value="F:2 iron, 2 sulfur cluster binding"/>
    <property type="evidence" value="ECO:0007669"/>
    <property type="project" value="UniProtKB-KW"/>
</dbReference>
<dbReference type="PANTHER" id="PTHR43513">
    <property type="entry name" value="DIHYDROOROTATE DEHYDROGENASE B (NAD(+)), ELECTRON TRANSFER SUBUNIT"/>
    <property type="match status" value="1"/>
</dbReference>
<keyword evidence="1" id="KW-0408">Iron</keyword>
<dbReference type="GO" id="GO:0006221">
    <property type="term" value="P:pyrimidine nucleotide biosynthetic process"/>
    <property type="evidence" value="ECO:0007669"/>
    <property type="project" value="InterPro"/>
</dbReference>
<dbReference type="PIRSF" id="PIRSF006816">
    <property type="entry name" value="Cyc3_hyd_g"/>
    <property type="match status" value="1"/>
</dbReference>
<comment type="cofactor">
    <cofactor evidence="1">
        <name>[2Fe-2S] cluster</name>
        <dbReference type="ChEBI" id="CHEBI:190135"/>
    </cofactor>
    <text evidence="1">Binds 1 [2Fe-2S] cluster per subunit.</text>
</comment>
<feature type="domain" description="Dihydroorotate dehydrogenase electron transfer subunit iron-sulphur cluster binding" evidence="2">
    <location>
        <begin position="186"/>
        <end position="223"/>
    </location>
</feature>
<dbReference type="PANTHER" id="PTHR43513:SF3">
    <property type="entry name" value="DIHYDROOROTATE DEHYDROGENASE B (NAD(+)), ELECTRON TRANSFER SUBUNIT-RELATED"/>
    <property type="match status" value="1"/>
</dbReference>
<sequence length="261" mass="29506">MYPVIRKEHLGEDYFILSVRAEHLQRAQAGQFALLQHTELSEPIPLSILEVNGDEVSFLVKVVGRSTLELKEEAQQISYIAGPLGKPFPVKNYGKVACFGVGWGIAPLYNVAKFLKEEGNSLELYFLSEDGFLPLRERLDVLFDRVEVLREPKRVDADLIISAGGNRLSRDVLKLNPETPHIAMVNTHMLDAVGLCLVCRVLVDGSVKLACSDGPWFDAQKVDWENLISREDLFAEQERLALEEYQKLLRRKNLRKTSSEV</sequence>
<dbReference type="AlphaFoldDB" id="A0A7C5SZ62"/>
<dbReference type="EMBL" id="DSAC01000067">
    <property type="protein sequence ID" value="HHO74069.1"/>
    <property type="molecule type" value="Genomic_DNA"/>
</dbReference>
<dbReference type="GO" id="GO:0046872">
    <property type="term" value="F:metal ion binding"/>
    <property type="evidence" value="ECO:0007669"/>
    <property type="project" value="UniProtKB-KW"/>
</dbReference>
<protein>
    <submittedName>
        <fullName evidence="3">Oxidoreductase</fullName>
    </submittedName>
</protein>
<reference evidence="3" key="1">
    <citation type="journal article" date="2020" name="mSystems">
        <title>Genome- and Community-Level Interaction Insights into Carbon Utilization and Element Cycling Functions of Hydrothermarchaeota in Hydrothermal Sediment.</title>
        <authorList>
            <person name="Zhou Z."/>
            <person name="Liu Y."/>
            <person name="Xu W."/>
            <person name="Pan J."/>
            <person name="Luo Z.H."/>
            <person name="Li M."/>
        </authorList>
    </citation>
    <scope>NUCLEOTIDE SEQUENCE [LARGE SCALE GENOMIC DNA]</scope>
    <source>
        <strain evidence="3">SpSt-114</strain>
    </source>
</reference>
<dbReference type="Pfam" id="PF10418">
    <property type="entry name" value="DHODB_Fe-S_bind"/>
    <property type="match status" value="1"/>
</dbReference>
<keyword evidence="1" id="KW-0001">2Fe-2S</keyword>
<gene>
    <name evidence="3" type="ORF">ENN04_05445</name>
</gene>
<comment type="caution">
    <text evidence="3">The sequence shown here is derived from an EMBL/GenBank/DDBJ whole genome shotgun (WGS) entry which is preliminary data.</text>
</comment>
<dbReference type="Gene3D" id="2.40.30.10">
    <property type="entry name" value="Translation factors"/>
    <property type="match status" value="1"/>
</dbReference>
<feature type="binding site" evidence="1">
    <location>
        <position position="196"/>
    </location>
    <ligand>
        <name>[2Fe-2S] cluster</name>
        <dbReference type="ChEBI" id="CHEBI:190135"/>
    </ligand>
</feature>
<dbReference type="InterPro" id="IPR050353">
    <property type="entry name" value="PyrK_electron_transfer"/>
</dbReference>
<evidence type="ECO:0000256" key="1">
    <source>
        <dbReference type="PIRSR" id="PIRSR006816-2"/>
    </source>
</evidence>
<dbReference type="InterPro" id="IPR019480">
    <property type="entry name" value="Dihydroorotate_DH_Fe-S-bd"/>
</dbReference>
<name>A0A7C5SZ62_9AQUI</name>
<dbReference type="InterPro" id="IPR039261">
    <property type="entry name" value="FNR_nucleotide-bd"/>
</dbReference>
<dbReference type="InterPro" id="IPR012165">
    <property type="entry name" value="Cyt_c3_hydrogenase_gsu"/>
</dbReference>
<evidence type="ECO:0000259" key="2">
    <source>
        <dbReference type="Pfam" id="PF10418"/>
    </source>
</evidence>